<protein>
    <submittedName>
        <fullName evidence="3">Alpha-amylase family glycosyl hydrolase</fullName>
    </submittedName>
</protein>
<dbReference type="SUPFAM" id="SSF51445">
    <property type="entry name" value="(Trans)glycosidases"/>
    <property type="match status" value="1"/>
</dbReference>
<evidence type="ECO:0000259" key="2">
    <source>
        <dbReference type="Pfam" id="PF00128"/>
    </source>
</evidence>
<reference evidence="3" key="1">
    <citation type="submission" date="2022-06" db="EMBL/GenBank/DDBJ databases">
        <title>Isolation of gut microbiota from human fecal samples.</title>
        <authorList>
            <person name="Pamer E.G."/>
            <person name="Barat B."/>
            <person name="Waligurski E."/>
            <person name="Medina S."/>
            <person name="Paddock L."/>
            <person name="Mostad J."/>
        </authorList>
    </citation>
    <scope>NUCLEOTIDE SEQUENCE</scope>
    <source>
        <strain evidence="3">SL.1.01</strain>
    </source>
</reference>
<dbReference type="GO" id="GO:0009313">
    <property type="term" value="P:oligosaccharide catabolic process"/>
    <property type="evidence" value="ECO:0007669"/>
    <property type="project" value="TreeGrafter"/>
</dbReference>
<dbReference type="PANTHER" id="PTHR10357:SF179">
    <property type="entry name" value="NEUTRAL AND BASIC AMINO ACID TRANSPORT PROTEIN RBAT"/>
    <property type="match status" value="1"/>
</dbReference>
<name>A0AAW5K460_BIFAD</name>
<keyword evidence="3" id="KW-0378">Hydrolase</keyword>
<dbReference type="InterPro" id="IPR045857">
    <property type="entry name" value="O16G_dom_2"/>
</dbReference>
<sequence length="82" mass="9598">GPAWEYVEETAQYYLHLFAKEQPDLNWENPKVRKEVQEILRFWLEKGIDGFRMDVITLISKDPAYPDGPVIQNKAYGSYYAG</sequence>
<feature type="non-terminal residue" evidence="3">
    <location>
        <position position="1"/>
    </location>
</feature>
<comment type="similarity">
    <text evidence="1">Belongs to the glycosyl hydrolase 13 family.</text>
</comment>
<dbReference type="InterPro" id="IPR006047">
    <property type="entry name" value="GH13_cat_dom"/>
</dbReference>
<dbReference type="InterPro" id="IPR017853">
    <property type="entry name" value="GH"/>
</dbReference>
<comment type="caution">
    <text evidence="3">The sequence shown here is derived from an EMBL/GenBank/DDBJ whole genome shotgun (WGS) entry which is preliminary data.</text>
</comment>
<dbReference type="Gene3D" id="3.20.20.80">
    <property type="entry name" value="Glycosidases"/>
    <property type="match status" value="1"/>
</dbReference>
<proteinExistence type="inferred from homology"/>
<evidence type="ECO:0000313" key="3">
    <source>
        <dbReference type="EMBL" id="MCQ4794017.1"/>
    </source>
</evidence>
<organism evidence="3 4">
    <name type="scientific">Bifidobacterium adolescentis</name>
    <dbReference type="NCBI Taxonomy" id="1680"/>
    <lineage>
        <taxon>Bacteria</taxon>
        <taxon>Bacillati</taxon>
        <taxon>Actinomycetota</taxon>
        <taxon>Actinomycetes</taxon>
        <taxon>Bifidobacteriales</taxon>
        <taxon>Bifidobacteriaceae</taxon>
        <taxon>Bifidobacterium</taxon>
    </lineage>
</organism>
<dbReference type="Proteomes" id="UP001206013">
    <property type="component" value="Unassembled WGS sequence"/>
</dbReference>
<dbReference type="Pfam" id="PF00128">
    <property type="entry name" value="Alpha-amylase"/>
    <property type="match status" value="1"/>
</dbReference>
<dbReference type="GO" id="GO:0004556">
    <property type="term" value="F:alpha-amylase activity"/>
    <property type="evidence" value="ECO:0007669"/>
    <property type="project" value="TreeGrafter"/>
</dbReference>
<dbReference type="Gene3D" id="3.90.400.10">
    <property type="entry name" value="Oligo-1,6-glucosidase, Domain 2"/>
    <property type="match status" value="1"/>
</dbReference>
<accession>A0AAW5K460</accession>
<evidence type="ECO:0000313" key="4">
    <source>
        <dbReference type="Proteomes" id="UP001206013"/>
    </source>
</evidence>
<feature type="non-terminal residue" evidence="3">
    <location>
        <position position="82"/>
    </location>
</feature>
<evidence type="ECO:0000256" key="1">
    <source>
        <dbReference type="ARBA" id="ARBA00008061"/>
    </source>
</evidence>
<dbReference type="PANTHER" id="PTHR10357">
    <property type="entry name" value="ALPHA-AMYLASE FAMILY MEMBER"/>
    <property type="match status" value="1"/>
</dbReference>
<gene>
    <name evidence="3" type="ORF">NE692_11245</name>
</gene>
<feature type="domain" description="Glycosyl hydrolase family 13 catalytic" evidence="2">
    <location>
        <begin position="2"/>
        <end position="74"/>
    </location>
</feature>
<dbReference type="AlphaFoldDB" id="A0AAW5K460"/>
<dbReference type="RefSeq" id="WP_256134826.1">
    <property type="nucleotide sequence ID" value="NZ_JANFYM010000049.1"/>
</dbReference>
<dbReference type="EMBL" id="JANFYM010000049">
    <property type="protein sequence ID" value="MCQ4794017.1"/>
    <property type="molecule type" value="Genomic_DNA"/>
</dbReference>